<accession>A0A0F9FQY5</accession>
<name>A0A0F9FQY5_9ZZZZ</name>
<protein>
    <submittedName>
        <fullName evidence="2">Uncharacterized protein</fullName>
    </submittedName>
</protein>
<keyword evidence="1" id="KW-0472">Membrane</keyword>
<keyword evidence="1" id="KW-1133">Transmembrane helix</keyword>
<feature type="transmembrane region" description="Helical" evidence="1">
    <location>
        <begin position="81"/>
        <end position="99"/>
    </location>
</feature>
<reference evidence="2" key="1">
    <citation type="journal article" date="2015" name="Nature">
        <title>Complex archaea that bridge the gap between prokaryotes and eukaryotes.</title>
        <authorList>
            <person name="Spang A."/>
            <person name="Saw J.H."/>
            <person name="Jorgensen S.L."/>
            <person name="Zaremba-Niedzwiedzka K."/>
            <person name="Martijn J."/>
            <person name="Lind A.E."/>
            <person name="van Eijk R."/>
            <person name="Schleper C."/>
            <person name="Guy L."/>
            <person name="Ettema T.J."/>
        </authorList>
    </citation>
    <scope>NUCLEOTIDE SEQUENCE</scope>
</reference>
<evidence type="ECO:0000256" key="1">
    <source>
        <dbReference type="SAM" id="Phobius"/>
    </source>
</evidence>
<evidence type="ECO:0000313" key="2">
    <source>
        <dbReference type="EMBL" id="KKL88598.1"/>
    </source>
</evidence>
<comment type="caution">
    <text evidence="2">The sequence shown here is derived from an EMBL/GenBank/DDBJ whole genome shotgun (WGS) entry which is preliminary data.</text>
</comment>
<dbReference type="EMBL" id="LAZR01020518">
    <property type="protein sequence ID" value="KKL88598.1"/>
    <property type="molecule type" value="Genomic_DNA"/>
</dbReference>
<keyword evidence="1" id="KW-0812">Transmembrane</keyword>
<organism evidence="2">
    <name type="scientific">marine sediment metagenome</name>
    <dbReference type="NCBI Taxonomy" id="412755"/>
    <lineage>
        <taxon>unclassified sequences</taxon>
        <taxon>metagenomes</taxon>
        <taxon>ecological metagenomes</taxon>
    </lineage>
</organism>
<dbReference type="AlphaFoldDB" id="A0A0F9FQY5"/>
<gene>
    <name evidence="2" type="ORF">LCGC14_1923100</name>
</gene>
<proteinExistence type="predicted"/>
<sequence>MTKKCPKCGYERAPNDIAPDYECPKCGVVYAKVEAALRRENARKTKNTAPKQGHNEQSIDGIRSDIGFSEQFKRAPLWQKVFISSIFVLGGIAIIYNHLIPTTKQPTYDLTYKQSENLNGVRFYYFTSNAPLLEPMNNFTDLNDAQLSKIISAIPNLPKVPLSRPFRKGGKYIYATDLSQGGSISIHIHECNKNTDPYSCIEKIIYSPDAKEMARIKARKMPHKYDFVSEEEYGVNWPYKFKFGLLTCKRYRDVVIIANHKVYAVNGKAMGAKGSTGNKIYEDAWNVRKPLYGSGRMPSPAGFIAKGLALCGK</sequence>